<feature type="compositionally biased region" description="Basic and acidic residues" evidence="1">
    <location>
        <begin position="15"/>
        <end position="30"/>
    </location>
</feature>
<proteinExistence type="predicted"/>
<organism evidence="2 3">
    <name type="scientific">Anthostomella pinea</name>
    <dbReference type="NCBI Taxonomy" id="933095"/>
    <lineage>
        <taxon>Eukaryota</taxon>
        <taxon>Fungi</taxon>
        <taxon>Dikarya</taxon>
        <taxon>Ascomycota</taxon>
        <taxon>Pezizomycotina</taxon>
        <taxon>Sordariomycetes</taxon>
        <taxon>Xylariomycetidae</taxon>
        <taxon>Xylariales</taxon>
        <taxon>Xylariaceae</taxon>
        <taxon>Anthostomella</taxon>
    </lineage>
</organism>
<evidence type="ECO:0000313" key="3">
    <source>
        <dbReference type="Proteomes" id="UP001295740"/>
    </source>
</evidence>
<sequence>MSTSRPRTDSGGTGERAEKTHTAHHEHAGLDGHPVAASAETPGAKQQTTAEKVWDEEPVSGSSSDPTSQEQAALEEQNLEEYEQP</sequence>
<protein>
    <submittedName>
        <fullName evidence="2">Uu.00g126640.m01.CDS01</fullName>
    </submittedName>
</protein>
<reference evidence="2" key="1">
    <citation type="submission" date="2023-10" db="EMBL/GenBank/DDBJ databases">
        <authorList>
            <person name="Hackl T."/>
        </authorList>
    </citation>
    <scope>NUCLEOTIDE SEQUENCE</scope>
</reference>
<evidence type="ECO:0000256" key="1">
    <source>
        <dbReference type="SAM" id="MobiDB-lite"/>
    </source>
</evidence>
<name>A0AAI8VI02_9PEZI</name>
<accession>A0AAI8VI02</accession>
<dbReference type="Proteomes" id="UP001295740">
    <property type="component" value="Unassembled WGS sequence"/>
</dbReference>
<comment type="caution">
    <text evidence="2">The sequence shown here is derived from an EMBL/GenBank/DDBJ whole genome shotgun (WGS) entry which is preliminary data.</text>
</comment>
<evidence type="ECO:0000313" key="2">
    <source>
        <dbReference type="EMBL" id="CAJ2505270.1"/>
    </source>
</evidence>
<feature type="region of interest" description="Disordered" evidence="1">
    <location>
        <begin position="1"/>
        <end position="85"/>
    </location>
</feature>
<dbReference type="EMBL" id="CAUWAG010000007">
    <property type="protein sequence ID" value="CAJ2505270.1"/>
    <property type="molecule type" value="Genomic_DNA"/>
</dbReference>
<keyword evidence="3" id="KW-1185">Reference proteome</keyword>
<gene>
    <name evidence="2" type="ORF">KHLLAP_LOCUS5738</name>
</gene>
<dbReference type="AlphaFoldDB" id="A0AAI8VI02"/>